<accession>A0ABZ3CL83</accession>
<dbReference type="RefSeq" id="WP_373446103.1">
    <property type="nucleotide sequence ID" value="NZ_CP138333.2"/>
</dbReference>
<dbReference type="SUPFAM" id="SSF159888">
    <property type="entry name" value="YdhG-like"/>
    <property type="match status" value="1"/>
</dbReference>
<reference evidence="3" key="1">
    <citation type="submission" date="2023-10" db="EMBL/GenBank/DDBJ databases">
        <title>Genome analysis and identification of Salinococcus sp. Bachu38 nov., a PGPR from the rhizosphere of Tamarix.</title>
        <authorList>
            <person name="Liang Z."/>
            <person name="Zhang X."/>
            <person name="Jia J."/>
            <person name="Chen X."/>
            <person name="Wang Y."/>
            <person name="Wang Q."/>
            <person name="Wang R."/>
        </authorList>
    </citation>
    <scope>NUCLEOTIDE SEQUENCE [LARGE SCALE GENOMIC DNA]</scope>
    <source>
        <strain evidence="3">Bachu38</strain>
    </source>
</reference>
<evidence type="ECO:0000313" key="3">
    <source>
        <dbReference type="Proteomes" id="UP001455384"/>
    </source>
</evidence>
<organism evidence="2 3">
    <name type="scientific">Salinicoccus bachuensis</name>
    <dbReference type="NCBI Taxonomy" id="3136731"/>
    <lineage>
        <taxon>Bacteria</taxon>
        <taxon>Bacillati</taxon>
        <taxon>Bacillota</taxon>
        <taxon>Bacilli</taxon>
        <taxon>Bacillales</taxon>
        <taxon>Staphylococcaceae</taxon>
        <taxon>Salinicoccus</taxon>
    </lineage>
</organism>
<feature type="domain" description="YdhG-like" evidence="1">
    <location>
        <begin position="25"/>
        <end position="138"/>
    </location>
</feature>
<proteinExistence type="predicted"/>
<dbReference type="Gene3D" id="3.90.1150.200">
    <property type="match status" value="1"/>
</dbReference>
<dbReference type="Proteomes" id="UP001455384">
    <property type="component" value="Chromosome"/>
</dbReference>
<evidence type="ECO:0000259" key="1">
    <source>
        <dbReference type="Pfam" id="PF08818"/>
    </source>
</evidence>
<sequence>MTTLKNEEGDRMDIDAYIENIDDRWRDAFIKTWRIIGENLPEGFQAEMQHGMPTYIVPKETYPEGYHVDDSALPFIGVAAQKRHLAVYHMGIYSDDELYEWFTEAYPNHMTTKLNMGKSCIRFSNPDRVPYALLGELAGKLTVDEWIELYESGKS</sequence>
<protein>
    <submittedName>
        <fullName evidence="2">DUF1801 domain-containing protein</fullName>
    </submittedName>
</protein>
<dbReference type="EMBL" id="CP138333">
    <property type="protein sequence ID" value="WZX29881.2"/>
    <property type="molecule type" value="Genomic_DNA"/>
</dbReference>
<dbReference type="Pfam" id="PF08818">
    <property type="entry name" value="DUF1801"/>
    <property type="match status" value="1"/>
</dbReference>
<dbReference type="InterPro" id="IPR014922">
    <property type="entry name" value="YdhG-like"/>
</dbReference>
<keyword evidence="3" id="KW-1185">Reference proteome</keyword>
<gene>
    <name evidence="2" type="ORF">RQP18_01560</name>
</gene>
<name>A0ABZ3CL83_9STAP</name>
<evidence type="ECO:0000313" key="2">
    <source>
        <dbReference type="EMBL" id="WZX29881.2"/>
    </source>
</evidence>